<reference evidence="2 3" key="1">
    <citation type="journal article" date="2018" name="Mol. Plant">
        <title>The genome of Artemisia annua provides insight into the evolution of Asteraceae family and artemisinin biosynthesis.</title>
        <authorList>
            <person name="Shen Q."/>
            <person name="Zhang L."/>
            <person name="Liao Z."/>
            <person name="Wang S."/>
            <person name="Yan T."/>
            <person name="Shi P."/>
            <person name="Liu M."/>
            <person name="Fu X."/>
            <person name="Pan Q."/>
            <person name="Wang Y."/>
            <person name="Lv Z."/>
            <person name="Lu X."/>
            <person name="Zhang F."/>
            <person name="Jiang W."/>
            <person name="Ma Y."/>
            <person name="Chen M."/>
            <person name="Hao X."/>
            <person name="Li L."/>
            <person name="Tang Y."/>
            <person name="Lv G."/>
            <person name="Zhou Y."/>
            <person name="Sun X."/>
            <person name="Brodelius P.E."/>
            <person name="Rose J.K.C."/>
            <person name="Tang K."/>
        </authorList>
    </citation>
    <scope>NUCLEOTIDE SEQUENCE [LARGE SCALE GENOMIC DNA]</scope>
    <source>
        <strain evidence="3">cv. Huhao1</strain>
        <tissue evidence="2">Leaf</tissue>
    </source>
</reference>
<evidence type="ECO:0000256" key="1">
    <source>
        <dbReference type="SAM" id="Phobius"/>
    </source>
</evidence>
<proteinExistence type="predicted"/>
<keyword evidence="1" id="KW-0812">Transmembrane</keyword>
<sequence length="137" mass="15621">MVTEPRYYATLKENSKLGYDCSVYFITRVVFTSTVVVIPNILFGELWWSLLRQESKFADWQRVRIDSEVVRVILRHDIVEQVMVMACDTVVFTRHFGIGSRREGGQCSNSGSVQEGVKGLRVFGVTDLSYKLAFTAN</sequence>
<dbReference type="Proteomes" id="UP000245207">
    <property type="component" value="Unassembled WGS sequence"/>
</dbReference>
<keyword evidence="3" id="KW-1185">Reference proteome</keyword>
<protein>
    <submittedName>
        <fullName evidence="2">DNA replication licensing factor Mcm6</fullName>
    </submittedName>
</protein>
<dbReference type="STRING" id="35608.A0A2U1LC24"/>
<dbReference type="EMBL" id="PKPP01010231">
    <property type="protein sequence ID" value="PWA46555.1"/>
    <property type="molecule type" value="Genomic_DNA"/>
</dbReference>
<feature type="transmembrane region" description="Helical" evidence="1">
    <location>
        <begin position="25"/>
        <end position="48"/>
    </location>
</feature>
<accession>A0A2U1LC24</accession>
<name>A0A2U1LC24_ARTAN</name>
<organism evidence="2 3">
    <name type="scientific">Artemisia annua</name>
    <name type="common">Sweet wormwood</name>
    <dbReference type="NCBI Taxonomy" id="35608"/>
    <lineage>
        <taxon>Eukaryota</taxon>
        <taxon>Viridiplantae</taxon>
        <taxon>Streptophyta</taxon>
        <taxon>Embryophyta</taxon>
        <taxon>Tracheophyta</taxon>
        <taxon>Spermatophyta</taxon>
        <taxon>Magnoliopsida</taxon>
        <taxon>eudicotyledons</taxon>
        <taxon>Gunneridae</taxon>
        <taxon>Pentapetalae</taxon>
        <taxon>asterids</taxon>
        <taxon>campanulids</taxon>
        <taxon>Asterales</taxon>
        <taxon>Asteraceae</taxon>
        <taxon>Asteroideae</taxon>
        <taxon>Anthemideae</taxon>
        <taxon>Artemisiinae</taxon>
        <taxon>Artemisia</taxon>
    </lineage>
</organism>
<dbReference type="AlphaFoldDB" id="A0A2U1LC24"/>
<dbReference type="OrthoDB" id="1737198at2759"/>
<keyword evidence="1" id="KW-1133">Transmembrane helix</keyword>
<evidence type="ECO:0000313" key="3">
    <source>
        <dbReference type="Proteomes" id="UP000245207"/>
    </source>
</evidence>
<evidence type="ECO:0000313" key="2">
    <source>
        <dbReference type="EMBL" id="PWA46555.1"/>
    </source>
</evidence>
<keyword evidence="1" id="KW-0472">Membrane</keyword>
<comment type="caution">
    <text evidence="2">The sequence shown here is derived from an EMBL/GenBank/DDBJ whole genome shotgun (WGS) entry which is preliminary data.</text>
</comment>
<gene>
    <name evidence="2" type="ORF">CTI12_AA505880</name>
</gene>